<accession>X1U2N6</accession>
<gene>
    <name evidence="2" type="ORF">S12H4_33367</name>
</gene>
<dbReference type="GO" id="GO:0003677">
    <property type="term" value="F:DNA binding"/>
    <property type="evidence" value="ECO:0007669"/>
    <property type="project" value="InterPro"/>
</dbReference>
<dbReference type="EMBL" id="BARW01019657">
    <property type="protein sequence ID" value="GAI97891.1"/>
    <property type="molecule type" value="Genomic_DNA"/>
</dbReference>
<evidence type="ECO:0000259" key="1">
    <source>
        <dbReference type="SMART" id="SM00966"/>
    </source>
</evidence>
<reference evidence="2" key="1">
    <citation type="journal article" date="2014" name="Front. Microbiol.">
        <title>High frequency of phylogenetically diverse reductive dehalogenase-homologous genes in deep subseafloor sedimentary metagenomes.</title>
        <authorList>
            <person name="Kawai M."/>
            <person name="Futagami T."/>
            <person name="Toyoda A."/>
            <person name="Takaki Y."/>
            <person name="Nishi S."/>
            <person name="Hori S."/>
            <person name="Arai W."/>
            <person name="Tsubouchi T."/>
            <person name="Morono Y."/>
            <person name="Uchiyama I."/>
            <person name="Ito T."/>
            <person name="Fujiyama A."/>
            <person name="Inagaki F."/>
            <person name="Takami H."/>
        </authorList>
    </citation>
    <scope>NUCLEOTIDE SEQUENCE</scope>
    <source>
        <strain evidence="2">Expedition CK06-06</strain>
    </source>
</reference>
<protein>
    <recommendedName>
        <fullName evidence="1">SpoVT-AbrB domain-containing protein</fullName>
    </recommendedName>
</protein>
<dbReference type="InterPro" id="IPR037914">
    <property type="entry name" value="SpoVT-AbrB_sf"/>
</dbReference>
<dbReference type="AlphaFoldDB" id="X1U2N6"/>
<feature type="domain" description="SpoVT-AbrB" evidence="1">
    <location>
        <begin position="10"/>
        <end position="54"/>
    </location>
</feature>
<organism evidence="2">
    <name type="scientific">marine sediment metagenome</name>
    <dbReference type="NCBI Taxonomy" id="412755"/>
    <lineage>
        <taxon>unclassified sequences</taxon>
        <taxon>metagenomes</taxon>
        <taxon>ecological metagenomes</taxon>
    </lineage>
</organism>
<name>X1U2N6_9ZZZZ</name>
<dbReference type="Gene3D" id="2.10.260.10">
    <property type="match status" value="1"/>
</dbReference>
<evidence type="ECO:0000313" key="2">
    <source>
        <dbReference type="EMBL" id="GAI97891.1"/>
    </source>
</evidence>
<comment type="caution">
    <text evidence="2">The sequence shown here is derived from an EMBL/GenBank/DDBJ whole genome shotgun (WGS) entry which is preliminary data.</text>
</comment>
<dbReference type="SUPFAM" id="SSF89447">
    <property type="entry name" value="AbrB/MazE/MraZ-like"/>
    <property type="match status" value="1"/>
</dbReference>
<sequence>MSILVERSLFKIGGGFAVTLPKAWVRHNNLKPGDKVEVIANREVTIRPRGERKHKFILDK</sequence>
<dbReference type="Pfam" id="PF04014">
    <property type="entry name" value="MazE_antitoxin"/>
    <property type="match status" value="1"/>
</dbReference>
<proteinExistence type="predicted"/>
<dbReference type="SMART" id="SM00966">
    <property type="entry name" value="SpoVT_AbrB"/>
    <property type="match status" value="1"/>
</dbReference>
<dbReference type="InterPro" id="IPR007159">
    <property type="entry name" value="SpoVT-AbrB_dom"/>
</dbReference>